<dbReference type="GO" id="GO:0005886">
    <property type="term" value="C:plasma membrane"/>
    <property type="evidence" value="ECO:0007669"/>
    <property type="project" value="UniProtKB-SubCell"/>
</dbReference>
<feature type="transmembrane region" description="Helical" evidence="8">
    <location>
        <begin position="397"/>
        <end position="420"/>
    </location>
</feature>
<gene>
    <name evidence="11" type="primary">mgtE</name>
    <name evidence="11" type="ORF">COW99_01885</name>
</gene>
<comment type="subcellular location">
    <subcellularLocation>
        <location evidence="8">Cell membrane</location>
        <topology evidence="8">Multi-pass membrane protein</topology>
    </subcellularLocation>
    <subcellularLocation>
        <location evidence="1">Membrane</location>
        <topology evidence="1">Multi-pass membrane protein</topology>
    </subcellularLocation>
</comment>
<accession>A0A2H0BY09</accession>
<comment type="similarity">
    <text evidence="2 8">Belongs to the SLC41A transporter family.</text>
</comment>
<dbReference type="InterPro" id="IPR006667">
    <property type="entry name" value="SLC41_membr_dom"/>
</dbReference>
<dbReference type="InterPro" id="IPR046342">
    <property type="entry name" value="CBS_dom_sf"/>
</dbReference>
<dbReference type="SUPFAM" id="SSF161093">
    <property type="entry name" value="MgtE membrane domain-like"/>
    <property type="match status" value="1"/>
</dbReference>
<keyword evidence="8" id="KW-1003">Cell membrane</keyword>
<evidence type="ECO:0000313" key="11">
    <source>
        <dbReference type="EMBL" id="PIP61848.1"/>
    </source>
</evidence>
<feature type="transmembrane region" description="Helical" evidence="8">
    <location>
        <begin position="285"/>
        <end position="311"/>
    </location>
</feature>
<feature type="transmembrane region" description="Helical" evidence="8">
    <location>
        <begin position="332"/>
        <end position="353"/>
    </location>
</feature>
<dbReference type="EMBL" id="PCTA01000011">
    <property type="protein sequence ID" value="PIP61848.1"/>
    <property type="molecule type" value="Genomic_DNA"/>
</dbReference>
<keyword evidence="5 8" id="KW-0460">Magnesium</keyword>
<sequence>MKVRFLPGTLKCYSGYMNQHKKLLERYQAASNEEKPHFLLGLNRYWRKQLLYQLSDEEIADALTYSDEDDAVTSLDILSTHRREGILKLLHHSKSEKLKQLLSFAHHTAGRLVDMNFIEIKEDSSRADLETKLKNHYQTTGKSPTIIVENKEGKILGQLPIEKLVLEEVKSLKGLRLAPLPVVKYTLDQEHLIEKVVGTSARVIVVSDKESRILGVIRTKNLLGVLEHENTEDFYKFAGLPIAEHIYDSPLRSVRLRSKWLIVNLFTALSAAFVVSMFRETLSQVVILAAFMPVVAGMGGNAGTQTLAVMVRGLATGEIKAKSAMSVVVKELSAGFLNGLITGLIVGIIATIWQGSPLLGVVLFFAMMINLVVAGFFGAIIPLILKAVRIDPAVASSIFITTATDIIGFLAFLSLATLLLL</sequence>
<keyword evidence="3 8" id="KW-0813">Transport</keyword>
<evidence type="ECO:0000256" key="5">
    <source>
        <dbReference type="ARBA" id="ARBA00022842"/>
    </source>
</evidence>
<dbReference type="PANTHER" id="PTHR41394:SF5">
    <property type="entry name" value="SLC41A_MGTE INTEGRAL MEMBRANE DOMAIN-CONTAINING PROTEIN"/>
    <property type="match status" value="1"/>
</dbReference>
<dbReference type="SUPFAM" id="SSF158791">
    <property type="entry name" value="MgtE N-terminal domain-like"/>
    <property type="match status" value="1"/>
</dbReference>
<dbReference type="Pfam" id="PF03448">
    <property type="entry name" value="MgtE_N"/>
    <property type="match status" value="1"/>
</dbReference>
<name>A0A2H0BY09_9BACT</name>
<dbReference type="SUPFAM" id="SSF54631">
    <property type="entry name" value="CBS-domain pair"/>
    <property type="match status" value="1"/>
</dbReference>
<keyword evidence="4 8" id="KW-0812">Transmembrane</keyword>
<comment type="subunit">
    <text evidence="8">Homodimer.</text>
</comment>
<evidence type="ECO:0000259" key="10">
    <source>
        <dbReference type="Pfam" id="PF03448"/>
    </source>
</evidence>
<dbReference type="PANTHER" id="PTHR41394">
    <property type="entry name" value="MAGNESIUM TRANSPORTER MGTE"/>
    <property type="match status" value="1"/>
</dbReference>
<keyword evidence="7 8" id="KW-0472">Membrane</keyword>
<evidence type="ECO:0000256" key="4">
    <source>
        <dbReference type="ARBA" id="ARBA00022692"/>
    </source>
</evidence>
<feature type="transmembrane region" description="Helical" evidence="8">
    <location>
        <begin position="359"/>
        <end position="385"/>
    </location>
</feature>
<organism evidence="11 12">
    <name type="scientific">Candidatus Roizmanbacteria bacterium CG22_combo_CG10-13_8_21_14_all_38_20</name>
    <dbReference type="NCBI Taxonomy" id="1974862"/>
    <lineage>
        <taxon>Bacteria</taxon>
        <taxon>Candidatus Roizmaniibacteriota</taxon>
    </lineage>
</organism>
<evidence type="ECO:0000256" key="1">
    <source>
        <dbReference type="ARBA" id="ARBA00004141"/>
    </source>
</evidence>
<dbReference type="AlphaFoldDB" id="A0A2H0BY09"/>
<dbReference type="InterPro" id="IPR006669">
    <property type="entry name" value="MgtE_transporter"/>
</dbReference>
<evidence type="ECO:0000256" key="2">
    <source>
        <dbReference type="ARBA" id="ARBA00009749"/>
    </source>
</evidence>
<comment type="function">
    <text evidence="8">Acts as a magnesium transporter.</text>
</comment>
<dbReference type="GO" id="GO:0015095">
    <property type="term" value="F:magnesium ion transmembrane transporter activity"/>
    <property type="evidence" value="ECO:0007669"/>
    <property type="project" value="UniProtKB-UniRule"/>
</dbReference>
<dbReference type="Proteomes" id="UP000231246">
    <property type="component" value="Unassembled WGS sequence"/>
</dbReference>
<dbReference type="Gene3D" id="1.10.357.20">
    <property type="entry name" value="SLC41 divalent cation transporters, integral membrane domain"/>
    <property type="match status" value="1"/>
</dbReference>
<evidence type="ECO:0000313" key="12">
    <source>
        <dbReference type="Proteomes" id="UP000231246"/>
    </source>
</evidence>
<evidence type="ECO:0000256" key="3">
    <source>
        <dbReference type="ARBA" id="ARBA00022448"/>
    </source>
</evidence>
<keyword evidence="6 8" id="KW-1133">Transmembrane helix</keyword>
<feature type="domain" description="Magnesium transporter MgtE intracellular" evidence="10">
    <location>
        <begin position="25"/>
        <end position="105"/>
    </location>
</feature>
<evidence type="ECO:0000256" key="8">
    <source>
        <dbReference type="RuleBase" id="RU362011"/>
    </source>
</evidence>
<feature type="transmembrane region" description="Helical" evidence="8">
    <location>
        <begin position="260"/>
        <end position="279"/>
    </location>
</feature>
<keyword evidence="8" id="KW-0479">Metal-binding</keyword>
<dbReference type="Gene3D" id="3.10.580.10">
    <property type="entry name" value="CBS-domain"/>
    <property type="match status" value="1"/>
</dbReference>
<dbReference type="Pfam" id="PF01769">
    <property type="entry name" value="MgtE"/>
    <property type="match status" value="1"/>
</dbReference>
<reference evidence="11 12" key="1">
    <citation type="submission" date="2017-09" db="EMBL/GenBank/DDBJ databases">
        <title>Depth-based differentiation of microbial function through sediment-hosted aquifers and enrichment of novel symbionts in the deep terrestrial subsurface.</title>
        <authorList>
            <person name="Probst A.J."/>
            <person name="Ladd B."/>
            <person name="Jarett J.K."/>
            <person name="Geller-Mcgrath D.E."/>
            <person name="Sieber C.M."/>
            <person name="Emerson J.B."/>
            <person name="Anantharaman K."/>
            <person name="Thomas B.C."/>
            <person name="Malmstrom R."/>
            <person name="Stieglmeier M."/>
            <person name="Klingl A."/>
            <person name="Woyke T."/>
            <person name="Ryan C.M."/>
            <person name="Banfield J.F."/>
        </authorList>
    </citation>
    <scope>NUCLEOTIDE SEQUENCE [LARGE SCALE GENOMIC DNA]</scope>
    <source>
        <strain evidence="11">CG22_combo_CG10-13_8_21_14_all_38_20</strain>
    </source>
</reference>
<evidence type="ECO:0000256" key="7">
    <source>
        <dbReference type="ARBA" id="ARBA00023136"/>
    </source>
</evidence>
<evidence type="ECO:0000259" key="9">
    <source>
        <dbReference type="Pfam" id="PF01769"/>
    </source>
</evidence>
<comment type="caution">
    <text evidence="11">The sequence shown here is derived from an EMBL/GenBank/DDBJ whole genome shotgun (WGS) entry which is preliminary data.</text>
</comment>
<evidence type="ECO:0000256" key="6">
    <source>
        <dbReference type="ARBA" id="ARBA00022989"/>
    </source>
</evidence>
<dbReference type="InterPro" id="IPR006668">
    <property type="entry name" value="Mg_transptr_MgtE_intracell_dom"/>
</dbReference>
<dbReference type="NCBIfam" id="TIGR00400">
    <property type="entry name" value="mgtE"/>
    <property type="match status" value="1"/>
</dbReference>
<feature type="domain" description="SLC41A/MgtE integral membrane" evidence="9">
    <location>
        <begin position="292"/>
        <end position="414"/>
    </location>
</feature>
<proteinExistence type="inferred from homology"/>
<dbReference type="GO" id="GO:0046872">
    <property type="term" value="F:metal ion binding"/>
    <property type="evidence" value="ECO:0007669"/>
    <property type="project" value="UniProtKB-KW"/>
</dbReference>
<protein>
    <recommendedName>
        <fullName evidence="8">Magnesium transporter MgtE</fullName>
    </recommendedName>
</protein>
<dbReference type="InterPro" id="IPR036739">
    <property type="entry name" value="SLC41_membr_dom_sf"/>
</dbReference>